<feature type="chain" id="PRO_5008899446" evidence="2">
    <location>
        <begin position="24"/>
        <end position="446"/>
    </location>
</feature>
<keyword evidence="1" id="KW-0472">Membrane</keyword>
<keyword evidence="2" id="KW-0732">Signal</keyword>
<evidence type="ECO:0000256" key="2">
    <source>
        <dbReference type="SAM" id="SignalP"/>
    </source>
</evidence>
<organism evidence="3">
    <name type="scientific">Anthurium amnicola</name>
    <dbReference type="NCBI Taxonomy" id="1678845"/>
    <lineage>
        <taxon>Eukaryota</taxon>
        <taxon>Viridiplantae</taxon>
        <taxon>Streptophyta</taxon>
        <taxon>Embryophyta</taxon>
        <taxon>Tracheophyta</taxon>
        <taxon>Spermatophyta</taxon>
        <taxon>Magnoliopsida</taxon>
        <taxon>Liliopsida</taxon>
        <taxon>Araceae</taxon>
        <taxon>Pothoideae</taxon>
        <taxon>Potheae</taxon>
        <taxon>Anthurium</taxon>
    </lineage>
</organism>
<name>A0A1D1XEY0_9ARAE</name>
<evidence type="ECO:0000256" key="1">
    <source>
        <dbReference type="SAM" id="Phobius"/>
    </source>
</evidence>
<proteinExistence type="predicted"/>
<sequence length="446" mass="48291">MKSCNLLTAILLTLFIYTQYSAAIPHPDGTPYCKDAEYSPDPHPKIWVPCPMVSTPPVQRRQNAANATNMFQITLTCLDPDKVKCNKVQRAFNLAGQILTGSLILTEPITVNATFTNFCKSFNDCPTNGFLTLGGAAPARTLPLKDSDGKTRLFPQSLVKQIDAQTHPQFSQFDILAMFNSVANFWFEDDTVPISQDQSDFSFVILHELVHGLGFTSSWDDYINQVPEALTTDVSQISGGSGPSFQFLEFAFDKFMVITSTGQKMTDITAQLNQFSTGAGAQIRDINAFASAFVASPQYQVAKNTFKFAITKGAMSFLPQGETNINNAITLETSLNPYQQGSSISHVDFATYSKNPDFLMRFLADRGVALGDAIVKNGNFSGGAVGPKLLKVLESLGYATQTNPNPIRPATSSGSTSSSASSLYPSISTGVFLVAGMFLAIVMGQK</sequence>
<accession>A0A1D1XEY0</accession>
<keyword evidence="1" id="KW-0812">Transmembrane</keyword>
<dbReference type="AlphaFoldDB" id="A0A1D1XEY0"/>
<evidence type="ECO:0000313" key="3">
    <source>
        <dbReference type="EMBL" id="JAT40791.1"/>
    </source>
</evidence>
<keyword evidence="1" id="KW-1133">Transmembrane helix</keyword>
<feature type="signal peptide" evidence="2">
    <location>
        <begin position="1"/>
        <end position="23"/>
    </location>
</feature>
<reference evidence="3" key="1">
    <citation type="submission" date="2015-07" db="EMBL/GenBank/DDBJ databases">
        <title>Transcriptome Assembly of Anthurium amnicola.</title>
        <authorList>
            <person name="Suzuki J."/>
        </authorList>
    </citation>
    <scope>NUCLEOTIDE SEQUENCE</scope>
</reference>
<feature type="transmembrane region" description="Helical" evidence="1">
    <location>
        <begin position="423"/>
        <end position="443"/>
    </location>
</feature>
<protein>
    <submittedName>
        <fullName evidence="3">Uncharacterized protein PB7E8.01</fullName>
    </submittedName>
</protein>
<gene>
    <name evidence="3" type="primary">SPBPB7E8.01_0</name>
    <name evidence="3" type="ORF">g.169253</name>
</gene>
<dbReference type="EMBL" id="GDJX01027145">
    <property type="protein sequence ID" value="JAT40791.1"/>
    <property type="molecule type" value="Transcribed_RNA"/>
</dbReference>